<dbReference type="AlphaFoldDB" id="H8FN78"/>
<keyword evidence="2" id="KW-1185">Reference proteome</keyword>
<name>H8FN78_MAGML</name>
<accession>H8FN78</accession>
<protein>
    <submittedName>
        <fullName evidence="1">Uncharacterized protein</fullName>
    </submittedName>
</protein>
<comment type="caution">
    <text evidence="1">The sequence shown here is derived from an EMBL/GenBank/DDBJ whole genome shotgun (WGS) entry which is preliminary data.</text>
</comment>
<dbReference type="STRING" id="1150626.PHAMO_10241"/>
<sequence>MPEAGPWAKPGGVKALPKPPTACYQFASGEPDRVRSDRKGGGMGTAYVAKSKSLQAWGGDVGLGKHLYKLGYLADGTPADHLDQGLAGASDWVVVTARPAEAVSETAILERMARKEKMVDPAYYPRLKGEAGIVKVNPGSVENSMRIRFALENGREINEIKVKPADIARYLLDNALG</sequence>
<proteinExistence type="predicted"/>
<dbReference type="EMBL" id="CAHP01000001">
    <property type="protein sequence ID" value="CCG39816.1"/>
    <property type="molecule type" value="Genomic_DNA"/>
</dbReference>
<reference evidence="1 2" key="1">
    <citation type="journal article" date="2012" name="J. Bacteriol.">
        <title>Draft Genome Sequence of the Purple Photosynthetic Bacterium Phaeospirillum molischianum DSM120, a Particularly Versatile Bacterium.</title>
        <authorList>
            <person name="Duquesne K."/>
            <person name="Prima V."/>
            <person name="Ji B."/>
            <person name="Rouy Z."/>
            <person name="Medigue C."/>
            <person name="Talla E."/>
            <person name="Sturgis J.N."/>
        </authorList>
    </citation>
    <scope>NUCLEOTIDE SEQUENCE [LARGE SCALE GENOMIC DNA]</scope>
    <source>
        <strain evidence="2">DSM120</strain>
    </source>
</reference>
<organism evidence="1 2">
    <name type="scientific">Magnetospirillum molischianum DSM 120</name>
    <dbReference type="NCBI Taxonomy" id="1150626"/>
    <lineage>
        <taxon>Bacteria</taxon>
        <taxon>Pseudomonadati</taxon>
        <taxon>Pseudomonadota</taxon>
        <taxon>Alphaproteobacteria</taxon>
        <taxon>Rhodospirillales</taxon>
        <taxon>Rhodospirillaceae</taxon>
        <taxon>Magnetospirillum</taxon>
    </lineage>
</organism>
<dbReference type="eggNOG" id="ENOG5032SSB">
    <property type="taxonomic scope" value="Bacteria"/>
</dbReference>
<dbReference type="RefSeq" id="WP_002725559.1">
    <property type="nucleotide sequence ID" value="NZ_CAHP01000001.1"/>
</dbReference>
<dbReference type="Proteomes" id="UP000004169">
    <property type="component" value="Unassembled WGS sequence"/>
</dbReference>
<evidence type="ECO:0000313" key="2">
    <source>
        <dbReference type="Proteomes" id="UP000004169"/>
    </source>
</evidence>
<evidence type="ECO:0000313" key="1">
    <source>
        <dbReference type="EMBL" id="CCG39816.1"/>
    </source>
</evidence>
<gene>
    <name evidence="1" type="ORF">PHAMO_10241</name>
</gene>